<dbReference type="PaxDb" id="3847-GLYMA06G45791.1"/>
<dbReference type="HOGENOM" id="CLU_1752996_0_0_1"/>
<sequence>MLPSTTSSNKKVTPNIKWPLQLLKTPPTPKILIYIVIVPPSTMRSSSIPTTINLALNSIINRLHYQVQKRVLTGNRGHDRLPGVLVDEIFQDSIQLVRHVVEDVADALRHESEICGLSPDQEVERDVEEFAAEVFAAAVVGDPDVGFFS</sequence>
<evidence type="ECO:0000313" key="3">
    <source>
        <dbReference type="Proteomes" id="UP000008827"/>
    </source>
</evidence>
<dbReference type="eggNOG" id="ENOG502T0I9">
    <property type="taxonomic scope" value="Eukaryota"/>
</dbReference>
<reference evidence="1 2" key="1">
    <citation type="journal article" date="2010" name="Nature">
        <title>Genome sequence of the palaeopolyploid soybean.</title>
        <authorList>
            <person name="Schmutz J."/>
            <person name="Cannon S.B."/>
            <person name="Schlueter J."/>
            <person name="Ma J."/>
            <person name="Mitros T."/>
            <person name="Nelson W."/>
            <person name="Hyten D.L."/>
            <person name="Song Q."/>
            <person name="Thelen J.J."/>
            <person name="Cheng J."/>
            <person name="Xu D."/>
            <person name="Hellsten U."/>
            <person name="May G.D."/>
            <person name="Yu Y."/>
            <person name="Sakurai T."/>
            <person name="Umezawa T."/>
            <person name="Bhattacharyya M.K."/>
            <person name="Sandhu D."/>
            <person name="Valliyodan B."/>
            <person name="Lindquist E."/>
            <person name="Peto M."/>
            <person name="Grant D."/>
            <person name="Shu S."/>
            <person name="Goodstein D."/>
            <person name="Barry K."/>
            <person name="Futrell-Griggs M."/>
            <person name="Abernathy B."/>
            <person name="Du J."/>
            <person name="Tian Z."/>
            <person name="Zhu L."/>
            <person name="Gill N."/>
            <person name="Joshi T."/>
            <person name="Libault M."/>
            <person name="Sethuraman A."/>
            <person name="Zhang X.-C."/>
            <person name="Shinozaki K."/>
            <person name="Nguyen H.T."/>
            <person name="Wing R.A."/>
            <person name="Cregan P."/>
            <person name="Specht J."/>
            <person name="Grimwood J."/>
            <person name="Rokhsar D."/>
            <person name="Stacey G."/>
            <person name="Shoemaker R.C."/>
            <person name="Jackson S.A."/>
        </authorList>
    </citation>
    <scope>NUCLEOTIDE SEQUENCE [LARGE SCALE GENOMIC DNA]</scope>
    <source>
        <strain evidence="2">cv. Williams 82</strain>
        <tissue evidence="1">Callus</tissue>
    </source>
</reference>
<protein>
    <submittedName>
        <fullName evidence="1 2">Uncharacterized protein</fullName>
    </submittedName>
</protein>
<gene>
    <name evidence="1" type="ORF">GLYMA_06G292700</name>
</gene>
<accession>K7KY91</accession>
<dbReference type="AlphaFoldDB" id="K7KY91"/>
<dbReference type="OrthoDB" id="10614499at2759"/>
<name>K7KY91_SOYBN</name>
<keyword evidence="3" id="KW-1185">Reference proteome</keyword>
<proteinExistence type="predicted"/>
<organism evidence="2">
    <name type="scientific">Glycine max</name>
    <name type="common">Soybean</name>
    <name type="synonym">Glycine hispida</name>
    <dbReference type="NCBI Taxonomy" id="3847"/>
    <lineage>
        <taxon>Eukaryota</taxon>
        <taxon>Viridiplantae</taxon>
        <taxon>Streptophyta</taxon>
        <taxon>Embryophyta</taxon>
        <taxon>Tracheophyta</taxon>
        <taxon>Spermatophyta</taxon>
        <taxon>Magnoliopsida</taxon>
        <taxon>eudicotyledons</taxon>
        <taxon>Gunneridae</taxon>
        <taxon>Pentapetalae</taxon>
        <taxon>rosids</taxon>
        <taxon>fabids</taxon>
        <taxon>Fabales</taxon>
        <taxon>Fabaceae</taxon>
        <taxon>Papilionoideae</taxon>
        <taxon>50 kb inversion clade</taxon>
        <taxon>NPAAA clade</taxon>
        <taxon>indigoferoid/millettioid clade</taxon>
        <taxon>Phaseoleae</taxon>
        <taxon>Glycine</taxon>
        <taxon>Glycine subgen. Soja</taxon>
    </lineage>
</organism>
<dbReference type="EMBL" id="CM000839">
    <property type="protein sequence ID" value="KRH55960.1"/>
    <property type="molecule type" value="Genomic_DNA"/>
</dbReference>
<evidence type="ECO:0000313" key="2">
    <source>
        <dbReference type="EnsemblPlants" id="KRH55960"/>
    </source>
</evidence>
<evidence type="ECO:0000313" key="1">
    <source>
        <dbReference type="EMBL" id="KRH55960.1"/>
    </source>
</evidence>
<dbReference type="Gramene" id="KRH55960">
    <property type="protein sequence ID" value="KRH55960"/>
    <property type="gene ID" value="GLYMA_06G292700"/>
</dbReference>
<dbReference type="EnsemblPlants" id="KRH55960">
    <property type="protein sequence ID" value="KRH55960"/>
    <property type="gene ID" value="GLYMA_06G292700"/>
</dbReference>
<reference evidence="1" key="3">
    <citation type="submission" date="2018-07" db="EMBL/GenBank/DDBJ databases">
        <title>WGS assembly of Glycine max.</title>
        <authorList>
            <person name="Schmutz J."/>
            <person name="Cannon S."/>
            <person name="Schlueter J."/>
            <person name="Ma J."/>
            <person name="Mitros T."/>
            <person name="Nelson W."/>
            <person name="Hyten D."/>
            <person name="Song Q."/>
            <person name="Thelen J."/>
            <person name="Cheng J."/>
            <person name="Xu D."/>
            <person name="Hellsten U."/>
            <person name="May G."/>
            <person name="Yu Y."/>
            <person name="Sakurai T."/>
            <person name="Umezawa T."/>
            <person name="Bhattacharyya M."/>
            <person name="Sandhu D."/>
            <person name="Valliyodan B."/>
            <person name="Lindquist E."/>
            <person name="Peto M."/>
            <person name="Grant D."/>
            <person name="Shu S."/>
            <person name="Goodstein D."/>
            <person name="Barry K."/>
            <person name="Futrell-Griggs M."/>
            <person name="Abernathy B."/>
            <person name="Du J."/>
            <person name="Tian Z."/>
            <person name="Zhu L."/>
            <person name="Gill N."/>
            <person name="Joshi T."/>
            <person name="Libault M."/>
            <person name="Sethuraman A."/>
            <person name="Zhang X."/>
            <person name="Shinozaki K."/>
            <person name="Nguyen H."/>
            <person name="Wing R."/>
            <person name="Cregan P."/>
            <person name="Specht J."/>
            <person name="Grimwood J."/>
            <person name="Rokhsar D."/>
            <person name="Stacey G."/>
            <person name="Shoemaker R."/>
            <person name="Jackson S."/>
        </authorList>
    </citation>
    <scope>NUCLEOTIDE SEQUENCE</scope>
    <source>
        <tissue evidence="1">Callus</tissue>
    </source>
</reference>
<dbReference type="Proteomes" id="UP000008827">
    <property type="component" value="Chromosome 6"/>
</dbReference>
<dbReference type="InParanoid" id="K7KY91"/>
<reference evidence="2" key="2">
    <citation type="submission" date="2018-02" db="UniProtKB">
        <authorList>
            <consortium name="EnsemblPlants"/>
        </authorList>
    </citation>
    <scope>IDENTIFICATION</scope>
    <source>
        <strain evidence="2">Williams 82</strain>
    </source>
</reference>